<dbReference type="AlphaFoldDB" id="A0A368EWM9"/>
<evidence type="ECO:0000313" key="2">
    <source>
        <dbReference type="Proteomes" id="UP000252519"/>
    </source>
</evidence>
<dbReference type="STRING" id="29170.A0A368EWM9"/>
<dbReference type="Proteomes" id="UP000252519">
    <property type="component" value="Unassembled WGS sequence"/>
</dbReference>
<keyword evidence="2" id="KW-1185">Reference proteome</keyword>
<dbReference type="EMBL" id="JOJR01025205">
    <property type="protein sequence ID" value="RCN23678.1"/>
    <property type="molecule type" value="Genomic_DNA"/>
</dbReference>
<sequence length="72" mass="7765">MDGLGVTSRVETGICVMNILVAFRIECVTAAVAVVATDRRRRTNGFVHRGSMPIRIPSPCYVDASVVLDTCP</sequence>
<name>A0A368EWM9_ANCCA</name>
<reference evidence="1 2" key="1">
    <citation type="submission" date="2014-10" db="EMBL/GenBank/DDBJ databases">
        <title>Draft genome of the hookworm Ancylostoma caninum.</title>
        <authorList>
            <person name="Mitreva M."/>
        </authorList>
    </citation>
    <scope>NUCLEOTIDE SEQUENCE [LARGE SCALE GENOMIC DNA]</scope>
    <source>
        <strain evidence="1 2">Baltimore</strain>
    </source>
</reference>
<protein>
    <submittedName>
        <fullName evidence="1">Uncharacterized protein</fullName>
    </submittedName>
</protein>
<evidence type="ECO:0000313" key="1">
    <source>
        <dbReference type="EMBL" id="RCN23678.1"/>
    </source>
</evidence>
<comment type="caution">
    <text evidence="1">The sequence shown here is derived from an EMBL/GenBank/DDBJ whole genome shotgun (WGS) entry which is preliminary data.</text>
</comment>
<proteinExistence type="predicted"/>
<gene>
    <name evidence="1" type="ORF">ANCCAN_30636</name>
</gene>
<organism evidence="1 2">
    <name type="scientific">Ancylostoma caninum</name>
    <name type="common">Dog hookworm</name>
    <dbReference type="NCBI Taxonomy" id="29170"/>
    <lineage>
        <taxon>Eukaryota</taxon>
        <taxon>Metazoa</taxon>
        <taxon>Ecdysozoa</taxon>
        <taxon>Nematoda</taxon>
        <taxon>Chromadorea</taxon>
        <taxon>Rhabditida</taxon>
        <taxon>Rhabditina</taxon>
        <taxon>Rhabditomorpha</taxon>
        <taxon>Strongyloidea</taxon>
        <taxon>Ancylostomatidae</taxon>
        <taxon>Ancylostomatinae</taxon>
        <taxon>Ancylostoma</taxon>
    </lineage>
</organism>
<accession>A0A368EWM9</accession>